<feature type="region of interest" description="Disordered" evidence="1">
    <location>
        <begin position="29"/>
        <end position="76"/>
    </location>
</feature>
<reference evidence="3" key="2">
    <citation type="submission" date="2014-06" db="EMBL/GenBank/DDBJ databases">
        <authorList>
            <person name="Genoscope - CEA"/>
        </authorList>
    </citation>
    <scope>NUCLEOTIDE SEQUENCE</scope>
</reference>
<evidence type="ECO:0000313" key="3">
    <source>
        <dbReference type="EMBL" id="CDY29308.1"/>
    </source>
</evidence>
<dbReference type="EMBL" id="LK032234">
    <property type="protein sequence ID" value="CDY29308.1"/>
    <property type="molecule type" value="Genomic_DNA"/>
</dbReference>
<accession>A0A078GXG0</accession>
<sequence>MKKEKIPEAVTQSKAKPVLRSSTIERLAVARTVPKETQQKPVTKKASKPLGTRQKKPQEKKPSKKSPGLSRDPSLEIKETVEEETQSYLPVKQADELLPAASPLDEFKDIKVMHSLPNETIRNKIRLSSLVFVSIVVNQPDVNYHIDILFGLNINICLIKLRV</sequence>
<name>A0A078GXG0_BRANA</name>
<reference evidence="2" key="3">
    <citation type="submission" date="2021-01" db="EMBL/GenBank/DDBJ databases">
        <authorList>
            <consortium name="Genoscope - CEA"/>
            <person name="William W."/>
        </authorList>
    </citation>
    <scope>NUCLEOTIDE SEQUENCE</scope>
</reference>
<dbReference type="Proteomes" id="UP001295469">
    <property type="component" value="Chromosome C01"/>
</dbReference>
<reference evidence="3 4" key="1">
    <citation type="journal article" date="2014" name="Science">
        <title>Plant genetics. Early allopolyploid evolution in the post-Neolithic Brassica napus oilseed genome.</title>
        <authorList>
            <person name="Chalhoub B."/>
            <person name="Denoeud F."/>
            <person name="Liu S."/>
            <person name="Parkin I.A."/>
            <person name="Tang H."/>
            <person name="Wang X."/>
            <person name="Chiquet J."/>
            <person name="Belcram H."/>
            <person name="Tong C."/>
            <person name="Samans B."/>
            <person name="Correa M."/>
            <person name="Da Silva C."/>
            <person name="Just J."/>
            <person name="Falentin C."/>
            <person name="Koh C.S."/>
            <person name="Le Clainche I."/>
            <person name="Bernard M."/>
            <person name="Bento P."/>
            <person name="Noel B."/>
            <person name="Labadie K."/>
            <person name="Alberti A."/>
            <person name="Charles M."/>
            <person name="Arnaud D."/>
            <person name="Guo H."/>
            <person name="Daviaud C."/>
            <person name="Alamery S."/>
            <person name="Jabbari K."/>
            <person name="Zhao M."/>
            <person name="Edger P.P."/>
            <person name="Chelaifa H."/>
            <person name="Tack D."/>
            <person name="Lassalle G."/>
            <person name="Mestiri I."/>
            <person name="Schnel N."/>
            <person name="Le Paslier M.C."/>
            <person name="Fan G."/>
            <person name="Renault V."/>
            <person name="Bayer P.E."/>
            <person name="Golicz A.A."/>
            <person name="Manoli S."/>
            <person name="Lee T.H."/>
            <person name="Thi V.H."/>
            <person name="Chalabi S."/>
            <person name="Hu Q."/>
            <person name="Fan C."/>
            <person name="Tollenaere R."/>
            <person name="Lu Y."/>
            <person name="Battail C."/>
            <person name="Shen J."/>
            <person name="Sidebottom C.H."/>
            <person name="Wang X."/>
            <person name="Canaguier A."/>
            <person name="Chauveau A."/>
            <person name="Berard A."/>
            <person name="Deniot G."/>
            <person name="Guan M."/>
            <person name="Liu Z."/>
            <person name="Sun F."/>
            <person name="Lim Y.P."/>
            <person name="Lyons E."/>
            <person name="Town C.D."/>
            <person name="Bancroft I."/>
            <person name="Wang X."/>
            <person name="Meng J."/>
            <person name="Ma J."/>
            <person name="Pires J.C."/>
            <person name="King G.J."/>
            <person name="Brunel D."/>
            <person name="Delourme R."/>
            <person name="Renard M."/>
            <person name="Aury J.M."/>
            <person name="Adams K.L."/>
            <person name="Batley J."/>
            <person name="Snowdon R.J."/>
            <person name="Tost J."/>
            <person name="Edwards D."/>
            <person name="Zhou Y."/>
            <person name="Hua W."/>
            <person name="Sharpe A.G."/>
            <person name="Paterson A.H."/>
            <person name="Guan C."/>
            <person name="Wincker P."/>
        </authorList>
    </citation>
    <scope>NUCLEOTIDE SEQUENCE [LARGE SCALE GENOMIC DNA]</scope>
    <source>
        <strain evidence="4">cv. Darmor-bzh</strain>
    </source>
</reference>
<proteinExistence type="predicted"/>
<dbReference type="STRING" id="3708.A0A078GXG0"/>
<keyword evidence="4" id="KW-1185">Reference proteome</keyword>
<dbReference type="EMBL" id="HG994365">
    <property type="protein sequence ID" value="CAF2072285.1"/>
    <property type="molecule type" value="Genomic_DNA"/>
</dbReference>
<dbReference type="PaxDb" id="3708-A0A078GXG0"/>
<dbReference type="AlphaFoldDB" id="A0A078GXG0"/>
<dbReference type="Proteomes" id="UP000028999">
    <property type="component" value="Unassembled WGS sequence"/>
</dbReference>
<dbReference type="Gramene" id="CDY29308">
    <property type="protein sequence ID" value="CDY29308"/>
    <property type="gene ID" value="GSBRNA2T00042271001"/>
</dbReference>
<evidence type="ECO:0000256" key="1">
    <source>
        <dbReference type="SAM" id="MobiDB-lite"/>
    </source>
</evidence>
<gene>
    <name evidence="3" type="primary">BnaC01g19600D</name>
    <name evidence="2" type="ORF">DARMORV10_C01P23600.1</name>
    <name evidence="3" type="ORF">GSBRNA2T00042271001</name>
</gene>
<evidence type="ECO:0000313" key="4">
    <source>
        <dbReference type="Proteomes" id="UP000028999"/>
    </source>
</evidence>
<organism evidence="3 4">
    <name type="scientific">Brassica napus</name>
    <name type="common">Rape</name>
    <dbReference type="NCBI Taxonomy" id="3708"/>
    <lineage>
        <taxon>Eukaryota</taxon>
        <taxon>Viridiplantae</taxon>
        <taxon>Streptophyta</taxon>
        <taxon>Embryophyta</taxon>
        <taxon>Tracheophyta</taxon>
        <taxon>Spermatophyta</taxon>
        <taxon>Magnoliopsida</taxon>
        <taxon>eudicotyledons</taxon>
        <taxon>Gunneridae</taxon>
        <taxon>Pentapetalae</taxon>
        <taxon>rosids</taxon>
        <taxon>malvids</taxon>
        <taxon>Brassicales</taxon>
        <taxon>Brassicaceae</taxon>
        <taxon>Brassiceae</taxon>
        <taxon>Brassica</taxon>
    </lineage>
</organism>
<evidence type="ECO:0000313" key="2">
    <source>
        <dbReference type="EMBL" id="CAF2072285.1"/>
    </source>
</evidence>
<protein>
    <submittedName>
        <fullName evidence="2">(rape) hypothetical protein</fullName>
    </submittedName>
    <submittedName>
        <fullName evidence="3">BnaC01g19600D protein</fullName>
    </submittedName>
</protein>